<dbReference type="Pfam" id="PF00108">
    <property type="entry name" value="Thiolase_N"/>
    <property type="match status" value="1"/>
</dbReference>
<dbReference type="PROSITE" id="PS00737">
    <property type="entry name" value="THIOLASE_2"/>
    <property type="match status" value="1"/>
</dbReference>
<dbReference type="Proteomes" id="UP000676478">
    <property type="component" value="Unassembled WGS sequence"/>
</dbReference>
<evidence type="ECO:0000313" key="12">
    <source>
        <dbReference type="EMBL" id="QCZ54280.1"/>
    </source>
</evidence>
<accession>A0A0C1PUT3</accession>
<keyword evidence="4 7" id="KW-0012">Acyltransferase</keyword>
<feature type="domain" description="Thiolase N-terminal" evidence="8">
    <location>
        <begin position="5"/>
        <end position="259"/>
    </location>
</feature>
<dbReference type="GeneID" id="56994123"/>
<evidence type="ECO:0000256" key="4">
    <source>
        <dbReference type="ARBA" id="ARBA00023315"/>
    </source>
</evidence>
<evidence type="ECO:0000256" key="6">
    <source>
        <dbReference type="PIRSR" id="PIRSR000429-1"/>
    </source>
</evidence>
<dbReference type="InterPro" id="IPR020617">
    <property type="entry name" value="Thiolase_C"/>
</dbReference>
<evidence type="ECO:0000256" key="5">
    <source>
        <dbReference type="ARBA" id="ARBA00030755"/>
    </source>
</evidence>
<evidence type="ECO:0000259" key="8">
    <source>
        <dbReference type="Pfam" id="PF00108"/>
    </source>
</evidence>
<dbReference type="InterPro" id="IPR020616">
    <property type="entry name" value="Thiolase_N"/>
</dbReference>
<reference evidence="10" key="4">
    <citation type="submission" date="2022-09" db="EMBL/GenBank/DDBJ databases">
        <title>Genome-inferred correspondence between phylogeny and metabolic traits in the wild Drosophila gut microbiome.</title>
        <authorList>
            <person name="Bueno E."/>
            <person name="Blow F."/>
            <person name="Douglas A.E."/>
        </authorList>
    </citation>
    <scope>NUCLEOTIDE SEQUENCE</scope>
    <source>
        <strain evidence="10">Dm-2019-70</strain>
    </source>
</reference>
<dbReference type="OrthoDB" id="9764892at2"/>
<evidence type="ECO:0000313" key="14">
    <source>
        <dbReference type="Proteomes" id="UP000307074"/>
    </source>
</evidence>
<comment type="similarity">
    <text evidence="1 7">Belongs to the thiolase-like superfamily. Thiolase family.</text>
</comment>
<dbReference type="Gene3D" id="3.40.47.10">
    <property type="match status" value="2"/>
</dbReference>
<reference evidence="12 14" key="2">
    <citation type="submission" date="2018-07" db="EMBL/GenBank/DDBJ databases">
        <authorList>
            <person name="Feyereisen M."/>
        </authorList>
    </citation>
    <scope>NUCLEOTIDE SEQUENCE [LARGE SCALE GENOMIC DNA]</scope>
    <source>
        <strain evidence="12 14">UCCLBBS449</strain>
    </source>
</reference>
<gene>
    <name evidence="11" type="ORF">CNR29_12760</name>
    <name evidence="10" type="ORF">JK167_06490</name>
    <name evidence="12" type="ORF">UCCLBBS449_2374</name>
</gene>
<dbReference type="Proteomes" id="UP000307074">
    <property type="component" value="Chromosome"/>
</dbReference>
<feature type="domain" description="Thiolase C-terminal" evidence="9">
    <location>
        <begin position="268"/>
        <end position="387"/>
    </location>
</feature>
<dbReference type="InterPro" id="IPR016039">
    <property type="entry name" value="Thiolase-like"/>
</dbReference>
<protein>
    <recommendedName>
        <fullName evidence="2">acetyl-CoA C-acetyltransferase</fullName>
        <ecNumber evidence="2">2.3.1.9</ecNumber>
    </recommendedName>
    <alternativeName>
        <fullName evidence="5">Acetoacetyl-CoA thiolase</fullName>
    </alternativeName>
</protein>
<evidence type="ECO:0000313" key="10">
    <source>
        <dbReference type="EMBL" id="MBS1010478.1"/>
    </source>
</evidence>
<feature type="active site" description="Acyl-thioester intermediate" evidence="6">
    <location>
        <position position="89"/>
    </location>
</feature>
<proteinExistence type="inferred from homology"/>
<dbReference type="SUPFAM" id="SSF53901">
    <property type="entry name" value="Thiolase-like"/>
    <property type="match status" value="2"/>
</dbReference>
<evidence type="ECO:0000256" key="3">
    <source>
        <dbReference type="ARBA" id="ARBA00022679"/>
    </source>
</evidence>
<dbReference type="InterPro" id="IPR002155">
    <property type="entry name" value="Thiolase"/>
</dbReference>
<dbReference type="PROSITE" id="PS00099">
    <property type="entry name" value="THIOLASE_3"/>
    <property type="match status" value="1"/>
</dbReference>
<dbReference type="PIRSF" id="PIRSF000429">
    <property type="entry name" value="Ac-CoA_Ac_transf"/>
    <property type="match status" value="1"/>
</dbReference>
<feature type="active site" description="Proton acceptor" evidence="6">
    <location>
        <position position="345"/>
    </location>
</feature>
<dbReference type="PROSITE" id="PS00098">
    <property type="entry name" value="THIOLASE_1"/>
    <property type="match status" value="1"/>
</dbReference>
<name>A0A0C1PUT3_LEVBR</name>
<sequence length="389" mass="40347">MAEEVVIVSAARTPIGKFGKSLRGLSAEQLGTIAAKAAITRSGLDPATIQQTIFGSVLQAGQGQNIARQIELNAGLPVTSTAMTINQVCGSSLKAIRLGQSAILMGDADIVLVGGTESMSNAPYLTPQTRWGHKFGDITLTDSLAHDGLTDAFTDIPMGITAENVAAQFHISRADQDAFALRSQRRATAAQQANRFADEIVPVSLGTTTLTTDEAVRTTTSREQLAALRPAFKSAGTVTAGNAAGLNDGAAAMILMKKSTARAAGIAYLATLRGYQEVGIDPAIMGYAPVTAIQQLLTKTQRSVSDIDRFELNEAFAAQSVAVGQALALPDDRLNVNGGAIALGHPLGASGTRIVVTLLYELLHSGTHLGVASMCIGGGMGMALMIESN</sequence>
<reference evidence="10" key="3">
    <citation type="submission" date="2020-12" db="EMBL/GenBank/DDBJ databases">
        <authorList>
            <person name="Mcmullen J.G."/>
        </authorList>
    </citation>
    <scope>NUCLEOTIDE SEQUENCE</scope>
    <source>
        <strain evidence="10">Dm-2019-70</strain>
    </source>
</reference>
<dbReference type="InterPro" id="IPR020610">
    <property type="entry name" value="Thiolase_AS"/>
</dbReference>
<dbReference type="InterPro" id="IPR020615">
    <property type="entry name" value="Thiolase_acyl_enz_int_AS"/>
</dbReference>
<dbReference type="EMBL" id="JAERKF010000006">
    <property type="protein sequence ID" value="MBS1010478.1"/>
    <property type="molecule type" value="Genomic_DNA"/>
</dbReference>
<reference evidence="11 13" key="1">
    <citation type="submission" date="2017-09" db="EMBL/GenBank/DDBJ databases">
        <title>Genome sequence of Lactobacillus brevis D7.</title>
        <authorList>
            <person name="Kwon M.-S."/>
            <person name="Lim S.K."/>
            <person name="Choi H.-J."/>
        </authorList>
    </citation>
    <scope>NUCLEOTIDE SEQUENCE [LARGE SCALE GENOMIC DNA]</scope>
    <source>
        <strain evidence="11 13">D7</strain>
    </source>
</reference>
<evidence type="ECO:0000313" key="13">
    <source>
        <dbReference type="Proteomes" id="UP000217918"/>
    </source>
</evidence>
<dbReference type="InterPro" id="IPR020613">
    <property type="entry name" value="Thiolase_CS"/>
</dbReference>
<dbReference type="Pfam" id="PF02803">
    <property type="entry name" value="Thiolase_C"/>
    <property type="match status" value="1"/>
</dbReference>
<evidence type="ECO:0000259" key="9">
    <source>
        <dbReference type="Pfam" id="PF02803"/>
    </source>
</evidence>
<organism evidence="11 13">
    <name type="scientific">Levilactobacillus brevis</name>
    <name type="common">Lactobacillus brevis</name>
    <dbReference type="NCBI Taxonomy" id="1580"/>
    <lineage>
        <taxon>Bacteria</taxon>
        <taxon>Bacillati</taxon>
        <taxon>Bacillota</taxon>
        <taxon>Bacilli</taxon>
        <taxon>Lactobacillales</taxon>
        <taxon>Lactobacillaceae</taxon>
        <taxon>Levilactobacillus</taxon>
    </lineage>
</organism>
<evidence type="ECO:0000256" key="2">
    <source>
        <dbReference type="ARBA" id="ARBA00012705"/>
    </source>
</evidence>
<dbReference type="PANTHER" id="PTHR18919:SF107">
    <property type="entry name" value="ACETYL-COA ACETYLTRANSFERASE, CYTOSOLIC"/>
    <property type="match status" value="1"/>
</dbReference>
<feature type="active site" description="Proton acceptor" evidence="6">
    <location>
        <position position="375"/>
    </location>
</feature>
<keyword evidence="3 7" id="KW-0808">Transferase</keyword>
<evidence type="ECO:0000313" key="11">
    <source>
        <dbReference type="EMBL" id="PBQ24847.1"/>
    </source>
</evidence>
<dbReference type="EMBL" id="CP031198">
    <property type="protein sequence ID" value="QCZ54280.1"/>
    <property type="molecule type" value="Genomic_DNA"/>
</dbReference>
<dbReference type="PANTHER" id="PTHR18919">
    <property type="entry name" value="ACETYL-COA C-ACYLTRANSFERASE"/>
    <property type="match status" value="1"/>
</dbReference>
<evidence type="ECO:0000256" key="1">
    <source>
        <dbReference type="ARBA" id="ARBA00010982"/>
    </source>
</evidence>
<dbReference type="NCBIfam" id="TIGR01930">
    <property type="entry name" value="AcCoA-C-Actrans"/>
    <property type="match status" value="1"/>
</dbReference>
<dbReference type="EC" id="2.3.1.9" evidence="2"/>
<dbReference type="AlphaFoldDB" id="A0A0C1PUT3"/>
<dbReference type="EMBL" id="NVYO01000001">
    <property type="protein sequence ID" value="PBQ24847.1"/>
    <property type="molecule type" value="Genomic_DNA"/>
</dbReference>
<dbReference type="RefSeq" id="WP_039106341.1">
    <property type="nucleotide sequence ID" value="NZ_CAKMAP010000001.1"/>
</dbReference>
<dbReference type="CDD" id="cd00751">
    <property type="entry name" value="thiolase"/>
    <property type="match status" value="1"/>
</dbReference>
<dbReference type="Proteomes" id="UP000217918">
    <property type="component" value="Unassembled WGS sequence"/>
</dbReference>
<dbReference type="GO" id="GO:0003985">
    <property type="term" value="F:acetyl-CoA C-acetyltransferase activity"/>
    <property type="evidence" value="ECO:0007669"/>
    <property type="project" value="UniProtKB-EC"/>
</dbReference>
<dbReference type="FunFam" id="3.40.47.10:FF:000010">
    <property type="entry name" value="Acetyl-CoA acetyltransferase (Thiolase)"/>
    <property type="match status" value="1"/>
</dbReference>
<evidence type="ECO:0000256" key="7">
    <source>
        <dbReference type="RuleBase" id="RU003557"/>
    </source>
</evidence>